<dbReference type="EMBL" id="BCWF01000032">
    <property type="protein sequence ID" value="GAT30157.1"/>
    <property type="molecule type" value="Genomic_DNA"/>
</dbReference>
<name>A0A146FXW1_ASPKA</name>
<reference evidence="1 2" key="1">
    <citation type="journal article" date="2016" name="DNA Res.">
        <title>Genome sequence of Aspergillus luchuensis NBRC 4314.</title>
        <authorList>
            <person name="Yamada O."/>
            <person name="Machida M."/>
            <person name="Hosoyama A."/>
            <person name="Goto M."/>
            <person name="Takahashi T."/>
            <person name="Futagami T."/>
            <person name="Yamagata Y."/>
            <person name="Takeuchi M."/>
            <person name="Kobayashi T."/>
            <person name="Koike H."/>
            <person name="Abe K."/>
            <person name="Asai K."/>
            <person name="Arita M."/>
            <person name="Fujita N."/>
            <person name="Fukuda K."/>
            <person name="Higa K."/>
            <person name="Horikawa H."/>
            <person name="Ishikawa T."/>
            <person name="Jinno K."/>
            <person name="Kato Y."/>
            <person name="Kirimura K."/>
            <person name="Mizutani O."/>
            <person name="Nakasone K."/>
            <person name="Sano M."/>
            <person name="Shiraishi Y."/>
            <person name="Tsukahara M."/>
            <person name="Gomi K."/>
        </authorList>
    </citation>
    <scope>NUCLEOTIDE SEQUENCE [LARGE SCALE GENOMIC DNA]</scope>
    <source>
        <strain evidence="1 2">RIB 2604</strain>
    </source>
</reference>
<proteinExistence type="predicted"/>
<protein>
    <submittedName>
        <fullName evidence="1">C6 transcription factor</fullName>
    </submittedName>
</protein>
<organism evidence="1 2">
    <name type="scientific">Aspergillus kawachii</name>
    <name type="common">White koji mold</name>
    <name type="synonym">Aspergillus awamori var. kawachi</name>
    <dbReference type="NCBI Taxonomy" id="1069201"/>
    <lineage>
        <taxon>Eukaryota</taxon>
        <taxon>Fungi</taxon>
        <taxon>Dikarya</taxon>
        <taxon>Ascomycota</taxon>
        <taxon>Pezizomycotina</taxon>
        <taxon>Eurotiomycetes</taxon>
        <taxon>Eurotiomycetidae</taxon>
        <taxon>Eurotiales</taxon>
        <taxon>Aspergillaceae</taxon>
        <taxon>Aspergillus</taxon>
        <taxon>Aspergillus subgen. Circumdati</taxon>
    </lineage>
</organism>
<gene>
    <name evidence="1" type="ORF">RIB2604_03301290</name>
</gene>
<dbReference type="AlphaFoldDB" id="A0A146FXW1"/>
<evidence type="ECO:0000313" key="2">
    <source>
        <dbReference type="Proteomes" id="UP000075230"/>
    </source>
</evidence>
<reference evidence="2" key="2">
    <citation type="submission" date="2016-02" db="EMBL/GenBank/DDBJ databases">
        <title>Genome sequencing of Aspergillus luchuensis NBRC 4314.</title>
        <authorList>
            <person name="Yamada O."/>
        </authorList>
    </citation>
    <scope>NUCLEOTIDE SEQUENCE [LARGE SCALE GENOMIC DNA]</scope>
    <source>
        <strain evidence="2">RIB 2604</strain>
    </source>
</reference>
<accession>A0A146FXW1</accession>
<comment type="caution">
    <text evidence="1">The sequence shown here is derived from an EMBL/GenBank/DDBJ whole genome shotgun (WGS) entry which is preliminary data.</text>
</comment>
<dbReference type="Proteomes" id="UP000075230">
    <property type="component" value="Unassembled WGS sequence"/>
</dbReference>
<evidence type="ECO:0000313" key="1">
    <source>
        <dbReference type="EMBL" id="GAT30157.1"/>
    </source>
</evidence>
<sequence length="62" mass="7252">MSWREAGLLNLPKIKTPMCLFTQGPSKRHIWKEELPKIGYGYSSHRSMICMVRYGVHILYPT</sequence>